<keyword evidence="6 7" id="KW-0472">Membrane</keyword>
<dbReference type="OMA" id="APFEWDK"/>
<organism evidence="9 10">
    <name type="scientific">Trichoplax adhaerens</name>
    <name type="common">Trichoplax reptans</name>
    <dbReference type="NCBI Taxonomy" id="10228"/>
    <lineage>
        <taxon>Eukaryota</taxon>
        <taxon>Metazoa</taxon>
        <taxon>Placozoa</taxon>
        <taxon>Uniplacotomia</taxon>
        <taxon>Trichoplacea</taxon>
        <taxon>Trichoplacidae</taxon>
        <taxon>Trichoplax</taxon>
    </lineage>
</organism>
<feature type="transmembrane region" description="Helical" evidence="7">
    <location>
        <begin position="495"/>
        <end position="514"/>
    </location>
</feature>
<evidence type="ECO:0000313" key="9">
    <source>
        <dbReference type="EMBL" id="EDV27404.1"/>
    </source>
</evidence>
<dbReference type="STRING" id="10228.B3RN73"/>
<keyword evidence="10" id="KW-1185">Reference proteome</keyword>
<proteinExistence type="inferred from homology"/>
<dbReference type="InterPro" id="IPR035952">
    <property type="entry name" value="Rhomboid-like_sf"/>
</dbReference>
<feature type="transmembrane region" description="Helical" evidence="7">
    <location>
        <begin position="438"/>
        <end position="458"/>
    </location>
</feature>
<evidence type="ECO:0000256" key="5">
    <source>
        <dbReference type="ARBA" id="ARBA00022989"/>
    </source>
</evidence>
<accession>B3RN73</accession>
<dbReference type="PANTHER" id="PTHR45965:SF3">
    <property type="entry name" value="INACTIVE RHOMBOID PROTEIN 1"/>
    <property type="match status" value="1"/>
</dbReference>
<dbReference type="CTD" id="6750453"/>
<feature type="transmembrane region" description="Helical" evidence="7">
    <location>
        <begin position="383"/>
        <end position="402"/>
    </location>
</feature>
<dbReference type="Gene3D" id="1.20.1540.10">
    <property type="entry name" value="Rhomboid-like"/>
    <property type="match status" value="1"/>
</dbReference>
<evidence type="ECO:0000313" key="10">
    <source>
        <dbReference type="Proteomes" id="UP000009022"/>
    </source>
</evidence>
<evidence type="ECO:0000259" key="8">
    <source>
        <dbReference type="Pfam" id="PF01694"/>
    </source>
</evidence>
<protein>
    <recommendedName>
        <fullName evidence="8">Peptidase S54 rhomboid domain-containing protein</fullName>
    </recommendedName>
</protein>
<keyword evidence="4" id="KW-0256">Endoplasmic reticulum</keyword>
<dbReference type="GO" id="GO:0050708">
    <property type="term" value="P:regulation of protein secretion"/>
    <property type="evidence" value="ECO:0000318"/>
    <property type="project" value="GO_Central"/>
</dbReference>
<keyword evidence="3 7" id="KW-0812">Transmembrane</keyword>
<keyword evidence="5 7" id="KW-1133">Transmembrane helix</keyword>
<evidence type="ECO:0000256" key="1">
    <source>
        <dbReference type="ARBA" id="ARBA00004477"/>
    </source>
</evidence>
<gene>
    <name evidence="9" type="ORF">TRIADDRAFT_21455</name>
</gene>
<evidence type="ECO:0000256" key="4">
    <source>
        <dbReference type="ARBA" id="ARBA00022824"/>
    </source>
</evidence>
<dbReference type="GO" id="GO:0005789">
    <property type="term" value="C:endoplasmic reticulum membrane"/>
    <property type="evidence" value="ECO:0000318"/>
    <property type="project" value="GO_Central"/>
</dbReference>
<dbReference type="GeneID" id="6750453"/>
<dbReference type="eggNOG" id="KOG2290">
    <property type="taxonomic scope" value="Eukaryota"/>
</dbReference>
<dbReference type="PhylomeDB" id="B3RN73"/>
<reference evidence="9 10" key="1">
    <citation type="journal article" date="2008" name="Nature">
        <title>The Trichoplax genome and the nature of placozoans.</title>
        <authorList>
            <person name="Srivastava M."/>
            <person name="Begovic E."/>
            <person name="Chapman J."/>
            <person name="Putnam N.H."/>
            <person name="Hellsten U."/>
            <person name="Kawashima T."/>
            <person name="Kuo A."/>
            <person name="Mitros T."/>
            <person name="Salamov A."/>
            <person name="Carpenter M.L."/>
            <person name="Signorovitch A.Y."/>
            <person name="Moreno M.A."/>
            <person name="Kamm K."/>
            <person name="Grimwood J."/>
            <person name="Schmutz J."/>
            <person name="Shapiro H."/>
            <person name="Grigoriev I.V."/>
            <person name="Buss L.W."/>
            <person name="Schierwater B."/>
            <person name="Dellaporta S.L."/>
            <person name="Rokhsar D.S."/>
        </authorList>
    </citation>
    <scope>NUCLEOTIDE SEQUENCE [LARGE SCALE GENOMIC DNA]</scope>
    <source>
        <strain evidence="9 10">Grell-BS-1999</strain>
    </source>
</reference>
<evidence type="ECO:0000256" key="2">
    <source>
        <dbReference type="ARBA" id="ARBA00009045"/>
    </source>
</evidence>
<dbReference type="OrthoDB" id="2146116at2759"/>
<feature type="transmembrane region" description="Helical" evidence="7">
    <location>
        <begin position="347"/>
        <end position="371"/>
    </location>
</feature>
<dbReference type="FunCoup" id="B3RN73">
    <property type="interactions" value="369"/>
</dbReference>
<dbReference type="SUPFAM" id="SSF144091">
    <property type="entry name" value="Rhomboid-like"/>
    <property type="match status" value="1"/>
</dbReference>
<dbReference type="GO" id="GO:0004252">
    <property type="term" value="F:serine-type endopeptidase activity"/>
    <property type="evidence" value="ECO:0007669"/>
    <property type="project" value="InterPro"/>
</dbReference>
<dbReference type="EMBL" id="DS985242">
    <property type="protein sequence ID" value="EDV27404.1"/>
    <property type="molecule type" value="Genomic_DNA"/>
</dbReference>
<dbReference type="InterPro" id="IPR051512">
    <property type="entry name" value="Inactive_Rhomboid"/>
</dbReference>
<dbReference type="Pfam" id="PF01694">
    <property type="entry name" value="Rhomboid"/>
    <property type="match status" value="1"/>
</dbReference>
<evidence type="ECO:0000256" key="6">
    <source>
        <dbReference type="ARBA" id="ARBA00023136"/>
    </source>
</evidence>
<name>B3RN73_TRIAD</name>
<dbReference type="FunFam" id="1.20.1540.10:FF:000025">
    <property type="entry name" value="Putative rhomboid family"/>
    <property type="match status" value="1"/>
</dbReference>
<feature type="transmembrane region" description="Helical" evidence="7">
    <location>
        <begin position="464"/>
        <end position="483"/>
    </location>
</feature>
<feature type="transmembrane region" description="Helical" evidence="7">
    <location>
        <begin position="98"/>
        <end position="121"/>
    </location>
</feature>
<dbReference type="RefSeq" id="XP_002109238.1">
    <property type="nucleotide sequence ID" value="XM_002109202.1"/>
</dbReference>
<evidence type="ECO:0000256" key="3">
    <source>
        <dbReference type="ARBA" id="ARBA00022692"/>
    </source>
</evidence>
<evidence type="ECO:0000256" key="7">
    <source>
        <dbReference type="SAM" id="Phobius"/>
    </source>
</evidence>
<dbReference type="PANTHER" id="PTHR45965">
    <property type="entry name" value="INACTIVE RHOMBOID PROTEIN"/>
    <property type="match status" value="1"/>
</dbReference>
<sequence length="547" mass="62734">MPTLIEEVQLWVYELIVINDPNQYITRAATHSSNKKSIRRKAFAIRPSKSFTLPRDRQLQREYGKGIVGKALNRTLRRERLSSSLYKKFDKLDNHRPYFTYWVSTVQVIVLIVSLALHGFAPVGFNRTKFTAFIQRADGTKEEVSFYENDNFWIGPRQNDLIHLGAMFSPCMRSDVKITQTISLDRQEENRTGCCISLDKSGCVQRSRLQCSETFSLFHKWSATKPSSTSRTSGPVCGEDPRTCKVPASVKPFQWPDDITKWPSCSRMLSVNYSRERMPHMTCRVLGRPCCIGRFGKCEIVSAEYCNYRRGTYHRNAFLCSQVNCLESSCGLVKFLNPTVPDQFYRFWISLFLHAGLLHLGVTLLFNLIILKDFEKMAGWLRISIIYVLSGIGGNIISGILLPYHPEIGPSGSNFGIVACLFVEVFQSWQILKRPVRAIGKLAVIVLVLFIFGLLPYVDNFSHFGGFIFGLFLAFAILPYVSFGKWDRRRKRLQIIISIFIVGGLFCAILFIFYRGRPFECKVCRYLNCIPFTDHFCKNLGQKLELF</sequence>
<dbReference type="KEGG" id="tad:TRIADDRAFT_21455"/>
<comment type="subcellular location">
    <subcellularLocation>
        <location evidence="1">Endoplasmic reticulum membrane</location>
        <topology evidence="1">Multi-pass membrane protein</topology>
    </subcellularLocation>
</comment>
<dbReference type="HOGENOM" id="CLU_011531_3_1_1"/>
<comment type="similarity">
    <text evidence="2">Belongs to the peptidase S54 family.</text>
</comment>
<dbReference type="InParanoid" id="B3RN73"/>
<feature type="transmembrane region" description="Helical" evidence="7">
    <location>
        <begin position="408"/>
        <end position="426"/>
    </location>
</feature>
<dbReference type="InterPro" id="IPR022764">
    <property type="entry name" value="Peptidase_S54_rhomboid_dom"/>
</dbReference>
<dbReference type="GO" id="GO:0042058">
    <property type="term" value="P:regulation of epidermal growth factor receptor signaling pathway"/>
    <property type="evidence" value="ECO:0000318"/>
    <property type="project" value="GO_Central"/>
</dbReference>
<feature type="domain" description="Peptidase S54 rhomboid" evidence="8">
    <location>
        <begin position="342"/>
        <end position="478"/>
    </location>
</feature>
<dbReference type="AlphaFoldDB" id="B3RN73"/>
<dbReference type="Proteomes" id="UP000009022">
    <property type="component" value="Unassembled WGS sequence"/>
</dbReference>